<feature type="region of interest" description="Disordered" evidence="1">
    <location>
        <begin position="103"/>
        <end position="123"/>
    </location>
</feature>
<comment type="caution">
    <text evidence="3">The sequence shown here is derived from an EMBL/GenBank/DDBJ whole genome shotgun (WGS) entry which is preliminary data.</text>
</comment>
<dbReference type="InterPro" id="IPR036779">
    <property type="entry name" value="LysM_dom_sf"/>
</dbReference>
<accession>A0A1F8B5Y9</accession>
<proteinExistence type="predicted"/>
<dbReference type="SMART" id="SM00257">
    <property type="entry name" value="LysM"/>
    <property type="match status" value="3"/>
</dbReference>
<dbReference type="InterPro" id="IPR018392">
    <property type="entry name" value="LysM"/>
</dbReference>
<dbReference type="Pfam" id="PF01476">
    <property type="entry name" value="LysM"/>
    <property type="match status" value="3"/>
</dbReference>
<sequence length="247" mass="27408">MFLGAAGIIIVGILIINYFSKQDKGELVPSLNVEKASLPTTHKVGEGEDLWGISEKYYRTGYNWVDIAKENNLSDPNEIKIGQELKIPDVKPKLTEITQNISPSLVPTDAPETEEKSATTGKKEHIVSKGENLWKIAEKYFQSGYKWVDIAQENSIAKPYILEVGQKLSIPDISASKQTVEKETKKSEDSQLTSISGATYTVEKGDSLWTIALRAYADGYKWGDIAKENKLSNPNLIHPGNKLSLPR</sequence>
<feature type="domain" description="LysM" evidence="2">
    <location>
        <begin position="123"/>
        <end position="170"/>
    </location>
</feature>
<dbReference type="Gene3D" id="3.10.350.10">
    <property type="entry name" value="LysM domain"/>
    <property type="match status" value="3"/>
</dbReference>
<protein>
    <recommendedName>
        <fullName evidence="2">LysM domain-containing protein</fullName>
    </recommendedName>
</protein>
<dbReference type="SUPFAM" id="SSF54106">
    <property type="entry name" value="LysM domain"/>
    <property type="match status" value="3"/>
</dbReference>
<dbReference type="STRING" id="1802517.A2892_02220"/>
<organism evidence="3 4">
    <name type="scientific">Candidatus Woesebacteria bacterium RIFCSPLOWO2_01_FULL_39_10b</name>
    <dbReference type="NCBI Taxonomy" id="1802517"/>
    <lineage>
        <taxon>Bacteria</taxon>
        <taxon>Candidatus Woeseibacteriota</taxon>
    </lineage>
</organism>
<evidence type="ECO:0000313" key="4">
    <source>
        <dbReference type="Proteomes" id="UP000176404"/>
    </source>
</evidence>
<evidence type="ECO:0000259" key="2">
    <source>
        <dbReference type="PROSITE" id="PS51782"/>
    </source>
</evidence>
<dbReference type="Proteomes" id="UP000176404">
    <property type="component" value="Unassembled WGS sequence"/>
</dbReference>
<dbReference type="AlphaFoldDB" id="A0A1F8B5Y9"/>
<evidence type="ECO:0000256" key="1">
    <source>
        <dbReference type="SAM" id="MobiDB-lite"/>
    </source>
</evidence>
<gene>
    <name evidence="3" type="ORF">A2892_02220</name>
</gene>
<dbReference type="PANTHER" id="PTHR34700">
    <property type="entry name" value="POTASSIUM BINDING PROTEIN KBP"/>
    <property type="match status" value="1"/>
</dbReference>
<name>A0A1F8B5Y9_9BACT</name>
<dbReference type="PANTHER" id="PTHR34700:SF4">
    <property type="entry name" value="PHAGE-LIKE ELEMENT PBSX PROTEIN XKDP"/>
    <property type="match status" value="1"/>
</dbReference>
<dbReference type="PROSITE" id="PS51782">
    <property type="entry name" value="LYSM"/>
    <property type="match status" value="3"/>
</dbReference>
<evidence type="ECO:0000313" key="3">
    <source>
        <dbReference type="EMBL" id="OGM59441.1"/>
    </source>
</evidence>
<feature type="domain" description="LysM" evidence="2">
    <location>
        <begin position="198"/>
        <end position="245"/>
    </location>
</feature>
<dbReference type="EMBL" id="MGHD01000019">
    <property type="protein sequence ID" value="OGM59441.1"/>
    <property type="molecule type" value="Genomic_DNA"/>
</dbReference>
<feature type="compositionally biased region" description="Basic and acidic residues" evidence="1">
    <location>
        <begin position="113"/>
        <end position="123"/>
    </location>
</feature>
<dbReference type="CDD" id="cd00118">
    <property type="entry name" value="LysM"/>
    <property type="match status" value="3"/>
</dbReference>
<feature type="domain" description="LysM" evidence="2">
    <location>
        <begin position="40"/>
        <end position="87"/>
    </location>
</feature>
<dbReference type="InterPro" id="IPR052196">
    <property type="entry name" value="Bact_Kbp"/>
</dbReference>
<reference evidence="3 4" key="1">
    <citation type="journal article" date="2016" name="Nat. Commun.">
        <title>Thousands of microbial genomes shed light on interconnected biogeochemical processes in an aquifer system.</title>
        <authorList>
            <person name="Anantharaman K."/>
            <person name="Brown C.T."/>
            <person name="Hug L.A."/>
            <person name="Sharon I."/>
            <person name="Castelle C.J."/>
            <person name="Probst A.J."/>
            <person name="Thomas B.C."/>
            <person name="Singh A."/>
            <person name="Wilkins M.J."/>
            <person name="Karaoz U."/>
            <person name="Brodie E.L."/>
            <person name="Williams K.H."/>
            <person name="Hubbard S.S."/>
            <person name="Banfield J.F."/>
        </authorList>
    </citation>
    <scope>NUCLEOTIDE SEQUENCE [LARGE SCALE GENOMIC DNA]</scope>
</reference>